<keyword evidence="2" id="KW-1185">Reference proteome</keyword>
<protein>
    <submittedName>
        <fullName evidence="1">Uncharacterized protein</fullName>
    </submittedName>
</protein>
<evidence type="ECO:0000313" key="1">
    <source>
        <dbReference type="EMBL" id="KAI6081892.1"/>
    </source>
</evidence>
<dbReference type="Proteomes" id="UP001497680">
    <property type="component" value="Unassembled WGS sequence"/>
</dbReference>
<comment type="caution">
    <text evidence="1">The sequence shown here is derived from an EMBL/GenBank/DDBJ whole genome shotgun (WGS) entry which is preliminary data.</text>
</comment>
<proteinExistence type="predicted"/>
<dbReference type="EMBL" id="MU394383">
    <property type="protein sequence ID" value="KAI6081892.1"/>
    <property type="molecule type" value="Genomic_DNA"/>
</dbReference>
<sequence length="321" mass="34781">MLGSTVTWWLGSTLLLSGLSTATLTIASAFQVVEYMPQLVAIQDFEADAKLINGGVANLASSPDTIDLAGNAETQGLRQLATHKDLRLIYVIAEVAYRLVAKKGSITTPADLEGKRIGTMPGTSAAYFVQKMMASAGVQDGAYTVVSGLPCNQAPCAANSLPEMLKSGSVDAVGFWEPTDQLALNAIGLDNAVIFQNSTVYREIYSLYTTVDKLNDAAMRQDIVEFLKKLLQASNKFVTDPDDVIPRVASQVKIDEDVLREAWSVHDWKGGLPADLVDTLTEEDEWVAKQDGRIALARADIEIFIDRTVLMEAQGNSTYLQ</sequence>
<reference evidence="1 2" key="1">
    <citation type="journal article" date="2022" name="New Phytol.">
        <title>Ecological generalism drives hyperdiversity of secondary metabolite gene clusters in xylarialean endophytes.</title>
        <authorList>
            <person name="Franco M.E.E."/>
            <person name="Wisecaver J.H."/>
            <person name="Arnold A.E."/>
            <person name="Ju Y.M."/>
            <person name="Slot J.C."/>
            <person name="Ahrendt S."/>
            <person name="Moore L.P."/>
            <person name="Eastman K.E."/>
            <person name="Scott K."/>
            <person name="Konkel Z."/>
            <person name="Mondo S.J."/>
            <person name="Kuo A."/>
            <person name="Hayes R.D."/>
            <person name="Haridas S."/>
            <person name="Andreopoulos B."/>
            <person name="Riley R."/>
            <person name="LaButti K."/>
            <person name="Pangilinan J."/>
            <person name="Lipzen A."/>
            <person name="Amirebrahimi M."/>
            <person name="Yan J."/>
            <person name="Adam C."/>
            <person name="Keymanesh K."/>
            <person name="Ng V."/>
            <person name="Louie K."/>
            <person name="Northen T."/>
            <person name="Drula E."/>
            <person name="Henrissat B."/>
            <person name="Hsieh H.M."/>
            <person name="Youens-Clark K."/>
            <person name="Lutzoni F."/>
            <person name="Miadlikowska J."/>
            <person name="Eastwood D.C."/>
            <person name="Hamelin R.C."/>
            <person name="Grigoriev I.V."/>
            <person name="U'Ren J.M."/>
        </authorList>
    </citation>
    <scope>NUCLEOTIDE SEQUENCE [LARGE SCALE GENOMIC DNA]</scope>
    <source>
        <strain evidence="1 2">ER1909</strain>
    </source>
</reference>
<evidence type="ECO:0000313" key="2">
    <source>
        <dbReference type="Proteomes" id="UP001497680"/>
    </source>
</evidence>
<accession>A0ACC0CND0</accession>
<organism evidence="1 2">
    <name type="scientific">Hypoxylon rubiginosum</name>
    <dbReference type="NCBI Taxonomy" id="110542"/>
    <lineage>
        <taxon>Eukaryota</taxon>
        <taxon>Fungi</taxon>
        <taxon>Dikarya</taxon>
        <taxon>Ascomycota</taxon>
        <taxon>Pezizomycotina</taxon>
        <taxon>Sordariomycetes</taxon>
        <taxon>Xylariomycetidae</taxon>
        <taxon>Xylariales</taxon>
        <taxon>Hypoxylaceae</taxon>
        <taxon>Hypoxylon</taxon>
    </lineage>
</organism>
<name>A0ACC0CND0_9PEZI</name>
<gene>
    <name evidence="1" type="ORF">F4821DRAFT_248322</name>
</gene>